<evidence type="ECO:0000259" key="1">
    <source>
        <dbReference type="Pfam" id="PF13472"/>
    </source>
</evidence>
<gene>
    <name evidence="2" type="ORF">IW245_005134</name>
</gene>
<dbReference type="EMBL" id="JADOUF010000001">
    <property type="protein sequence ID" value="MBG6138940.1"/>
    <property type="molecule type" value="Genomic_DNA"/>
</dbReference>
<dbReference type="AlphaFoldDB" id="A0A8J7GJW8"/>
<name>A0A8J7GJW8_9ACTN</name>
<comment type="caution">
    <text evidence="2">The sequence shown here is derived from an EMBL/GenBank/DDBJ whole genome shotgun (WGS) entry which is preliminary data.</text>
</comment>
<dbReference type="InterPro" id="IPR051532">
    <property type="entry name" value="Ester_Hydrolysis_Enzymes"/>
</dbReference>
<dbReference type="Gene3D" id="3.40.50.1110">
    <property type="entry name" value="SGNH hydrolase"/>
    <property type="match status" value="1"/>
</dbReference>
<protein>
    <submittedName>
        <fullName evidence="2">Lysophospholipase L1-like esterase</fullName>
    </submittedName>
</protein>
<organism evidence="2 3">
    <name type="scientific">Longispora fulva</name>
    <dbReference type="NCBI Taxonomy" id="619741"/>
    <lineage>
        <taxon>Bacteria</taxon>
        <taxon>Bacillati</taxon>
        <taxon>Actinomycetota</taxon>
        <taxon>Actinomycetes</taxon>
        <taxon>Micromonosporales</taxon>
        <taxon>Micromonosporaceae</taxon>
        <taxon>Longispora</taxon>
    </lineage>
</organism>
<dbReference type="CDD" id="cd01836">
    <property type="entry name" value="FeeA_FeeB_like"/>
    <property type="match status" value="1"/>
</dbReference>
<dbReference type="InterPro" id="IPR013830">
    <property type="entry name" value="SGNH_hydro"/>
</dbReference>
<evidence type="ECO:0000313" key="2">
    <source>
        <dbReference type="EMBL" id="MBG6138940.1"/>
    </source>
</evidence>
<dbReference type="PANTHER" id="PTHR30383">
    <property type="entry name" value="THIOESTERASE 1/PROTEASE 1/LYSOPHOSPHOLIPASE L1"/>
    <property type="match status" value="1"/>
</dbReference>
<evidence type="ECO:0000313" key="3">
    <source>
        <dbReference type="Proteomes" id="UP000622552"/>
    </source>
</evidence>
<keyword evidence="3" id="KW-1185">Reference proteome</keyword>
<dbReference type="Proteomes" id="UP000622552">
    <property type="component" value="Unassembled WGS sequence"/>
</dbReference>
<feature type="domain" description="SGNH hydrolase-type esterase" evidence="1">
    <location>
        <begin position="61"/>
        <end position="237"/>
    </location>
</feature>
<proteinExistence type="predicted"/>
<dbReference type="SUPFAM" id="SSF52266">
    <property type="entry name" value="SGNH hydrolase"/>
    <property type="match status" value="1"/>
</dbReference>
<dbReference type="RefSeq" id="WP_197005646.1">
    <property type="nucleotide sequence ID" value="NZ_BONS01000010.1"/>
</dbReference>
<dbReference type="Pfam" id="PF13472">
    <property type="entry name" value="Lipase_GDSL_2"/>
    <property type="match status" value="1"/>
</dbReference>
<reference evidence="2" key="1">
    <citation type="submission" date="2020-11" db="EMBL/GenBank/DDBJ databases">
        <title>Sequencing the genomes of 1000 actinobacteria strains.</title>
        <authorList>
            <person name="Klenk H.-P."/>
        </authorList>
    </citation>
    <scope>NUCLEOTIDE SEQUENCE</scope>
    <source>
        <strain evidence="2">DSM 45356</strain>
    </source>
</reference>
<dbReference type="InterPro" id="IPR036514">
    <property type="entry name" value="SGNH_hydro_sf"/>
</dbReference>
<sequence>MTARSKLGSLGRGATLAAAGLVGLVAVEAVLARSRRYARPQLSLALRSSVGRSGTPVRLVLLGDSTAAGVGVDRFGDTVGGQLAQLLADDGRRVELSSVAVAGARSTELATQVARALLGPHPDIAVILVGSHDAVRPGRIDSAAAQLGGAVRRLRRADVPVVVGTCPDLGAARAIAQPLRALVSQRGRRLARAQDEAAREAGGVTVDLAAETGVLFRTDPGTLCWDGYHPSADGYRLWAHALAPAVVAALGTRSPRS</sequence>
<accession>A0A8J7GJW8</accession>
<dbReference type="PANTHER" id="PTHR30383:SF5">
    <property type="entry name" value="SGNH HYDROLASE-TYPE ESTERASE DOMAIN-CONTAINING PROTEIN"/>
    <property type="match status" value="1"/>
</dbReference>
<dbReference type="GO" id="GO:0004622">
    <property type="term" value="F:phosphatidylcholine lysophospholipase activity"/>
    <property type="evidence" value="ECO:0007669"/>
    <property type="project" value="TreeGrafter"/>
</dbReference>